<dbReference type="InterPro" id="IPR052935">
    <property type="entry name" value="Mg2+_PAP"/>
</dbReference>
<accession>A0A318ZKD5</accession>
<evidence type="ECO:0000256" key="2">
    <source>
        <dbReference type="SAM" id="SignalP"/>
    </source>
</evidence>
<gene>
    <name evidence="4" type="ORF">BP01DRAFT_354516</name>
</gene>
<feature type="region of interest" description="Disordered" evidence="1">
    <location>
        <begin position="33"/>
        <end position="53"/>
    </location>
</feature>
<dbReference type="AlphaFoldDB" id="A0A318ZKD5"/>
<feature type="region of interest" description="Disordered" evidence="1">
    <location>
        <begin position="206"/>
        <end position="230"/>
    </location>
</feature>
<dbReference type="PANTHER" id="PTHR28208">
    <property type="entry name" value="PHOSPHATIDATE PHOSPHATASE APP1"/>
    <property type="match status" value="1"/>
</dbReference>
<dbReference type="PANTHER" id="PTHR28208:SF2">
    <property type="entry name" value="PHOSPHATIDATE PHOSPHATASE APP1 CATALYTIC DOMAIN-CONTAINING PROTEIN"/>
    <property type="match status" value="1"/>
</dbReference>
<feature type="chain" id="PRO_5016379165" description="Phosphatidate phosphatase APP1 catalytic domain-containing protein" evidence="2">
    <location>
        <begin position="23"/>
        <end position="544"/>
    </location>
</feature>
<dbReference type="OrthoDB" id="414243at2759"/>
<keyword evidence="5" id="KW-1185">Reference proteome</keyword>
<evidence type="ECO:0000313" key="5">
    <source>
        <dbReference type="Proteomes" id="UP000248349"/>
    </source>
</evidence>
<proteinExistence type="predicted"/>
<dbReference type="STRING" id="1450539.A0A318ZKD5"/>
<evidence type="ECO:0000313" key="4">
    <source>
        <dbReference type="EMBL" id="PYH47317.1"/>
    </source>
</evidence>
<dbReference type="EMBL" id="KZ821224">
    <property type="protein sequence ID" value="PYH47317.1"/>
    <property type="molecule type" value="Genomic_DNA"/>
</dbReference>
<dbReference type="InterPro" id="IPR019236">
    <property type="entry name" value="APP1_cat"/>
</dbReference>
<dbReference type="RefSeq" id="XP_025433299.1">
    <property type="nucleotide sequence ID" value="XM_025574443.1"/>
</dbReference>
<feature type="signal peptide" evidence="2">
    <location>
        <begin position="1"/>
        <end position="22"/>
    </location>
</feature>
<dbReference type="Proteomes" id="UP000248349">
    <property type="component" value="Unassembled WGS sequence"/>
</dbReference>
<reference evidence="4 5" key="1">
    <citation type="submission" date="2016-12" db="EMBL/GenBank/DDBJ databases">
        <title>The genomes of Aspergillus section Nigri reveals drivers in fungal speciation.</title>
        <authorList>
            <consortium name="DOE Joint Genome Institute"/>
            <person name="Vesth T.C."/>
            <person name="Nybo J."/>
            <person name="Theobald S."/>
            <person name="Brandl J."/>
            <person name="Frisvad J.C."/>
            <person name="Nielsen K.F."/>
            <person name="Lyhne E.K."/>
            <person name="Kogle M.E."/>
            <person name="Kuo A."/>
            <person name="Riley R."/>
            <person name="Clum A."/>
            <person name="Nolan M."/>
            <person name="Lipzen A."/>
            <person name="Salamov A."/>
            <person name="Henrissat B."/>
            <person name="Wiebenga A."/>
            <person name="De Vries R.P."/>
            <person name="Grigoriev I.V."/>
            <person name="Mortensen U.H."/>
            <person name="Andersen M.R."/>
            <person name="Baker S.E."/>
        </authorList>
    </citation>
    <scope>NUCLEOTIDE SEQUENCE [LARGE SCALE GENOMIC DNA]</scope>
    <source>
        <strain evidence="4 5">JOP 1030-1</strain>
    </source>
</reference>
<dbReference type="GeneID" id="37075671"/>
<keyword evidence="2" id="KW-0732">Signal</keyword>
<protein>
    <recommendedName>
        <fullName evidence="3">Phosphatidate phosphatase APP1 catalytic domain-containing protein</fullName>
    </recommendedName>
</protein>
<name>A0A318ZKD5_9EURO</name>
<dbReference type="GO" id="GO:0030479">
    <property type="term" value="C:actin cortical patch"/>
    <property type="evidence" value="ECO:0007669"/>
    <property type="project" value="TreeGrafter"/>
</dbReference>
<evidence type="ECO:0000256" key="1">
    <source>
        <dbReference type="SAM" id="MobiDB-lite"/>
    </source>
</evidence>
<evidence type="ECO:0000259" key="3">
    <source>
        <dbReference type="Pfam" id="PF09949"/>
    </source>
</evidence>
<sequence>MRVSIIARQVLVQASLLIIASAIPAPTAFPSTNSNNNDLAPPDPAITPSPVERYPSPVVPVARRNILSDVDSDIHSVLSGLGSDLPSWVASGVPNFFQGFPTGDAVVSSLGLNSAQLAALPTNVLNIDPYANWTSSGWNVRFHGNVYKQPNTSVSDLNKLANVFLGNTSIEDLPESQQVQARNLTAEIFVVQQPHVAVNTIHLEPASSQGASGQPGGGGSTNTTGGTQDLTLPYNTTVEGDFDVFVPIDGNGLTAGNETSEIQRLNTYVKGASIGNSTAYLVPPKGITIVSDIDDILRVTKIYEPEQGLLNSFARPFTPWENMPDIYRNLSINIPNMHFHYLTTTPEQVTRNYMQFIYTHYPGGSFDTRPLNFSDVSATLSIRKFLLQKVFETFPERKFILIADTSNSDVMRDYPEMVTDFPGQVQCIWLRNTSATDSGDKFPYDTSGFKNLNQSQYMFFLHPNDLTNLDVANGQCYNQSIAQNLTFSYQGLPFGLGDDPTSINGSANGTEESAASGLSTKGAAGARSLMAFVAAMFTATFMLL</sequence>
<dbReference type="Pfam" id="PF09949">
    <property type="entry name" value="APP1_cat"/>
    <property type="match status" value="1"/>
</dbReference>
<organism evidence="4 5">
    <name type="scientific">Aspergillus saccharolyticus JOP 1030-1</name>
    <dbReference type="NCBI Taxonomy" id="1450539"/>
    <lineage>
        <taxon>Eukaryota</taxon>
        <taxon>Fungi</taxon>
        <taxon>Dikarya</taxon>
        <taxon>Ascomycota</taxon>
        <taxon>Pezizomycotina</taxon>
        <taxon>Eurotiomycetes</taxon>
        <taxon>Eurotiomycetidae</taxon>
        <taxon>Eurotiales</taxon>
        <taxon>Aspergillaceae</taxon>
        <taxon>Aspergillus</taxon>
        <taxon>Aspergillus subgen. Circumdati</taxon>
    </lineage>
</organism>
<dbReference type="GO" id="GO:0008195">
    <property type="term" value="F:phosphatidate phosphatase activity"/>
    <property type="evidence" value="ECO:0007669"/>
    <property type="project" value="InterPro"/>
</dbReference>
<feature type="domain" description="Phosphatidate phosphatase APP1 catalytic" evidence="3">
    <location>
        <begin position="287"/>
        <end position="432"/>
    </location>
</feature>